<keyword evidence="14" id="KW-1185">Reference proteome</keyword>
<dbReference type="Gene3D" id="1.20.1070.10">
    <property type="entry name" value="Rhodopsin 7-helix transmembrane proteins"/>
    <property type="match status" value="1"/>
</dbReference>
<organism evidence="13 14">
    <name type="scientific">Trachymyrmex cornetzi</name>
    <dbReference type="NCBI Taxonomy" id="471704"/>
    <lineage>
        <taxon>Eukaryota</taxon>
        <taxon>Metazoa</taxon>
        <taxon>Ecdysozoa</taxon>
        <taxon>Arthropoda</taxon>
        <taxon>Hexapoda</taxon>
        <taxon>Insecta</taxon>
        <taxon>Pterygota</taxon>
        <taxon>Neoptera</taxon>
        <taxon>Endopterygota</taxon>
        <taxon>Hymenoptera</taxon>
        <taxon>Apocrita</taxon>
        <taxon>Aculeata</taxon>
        <taxon>Formicoidea</taxon>
        <taxon>Formicidae</taxon>
        <taxon>Myrmicinae</taxon>
        <taxon>Trachymyrmex</taxon>
    </lineage>
</organism>
<name>A0A151ITZ3_9HYME</name>
<keyword evidence="6 10" id="KW-0472">Membrane</keyword>
<comment type="subcellular location">
    <subcellularLocation>
        <location evidence="1">Membrane</location>
        <topology evidence="1">Multi-pass membrane protein</topology>
    </subcellularLocation>
</comment>
<evidence type="ECO:0000256" key="11">
    <source>
        <dbReference type="SAM" id="SignalP"/>
    </source>
</evidence>
<dbReference type="InterPro" id="IPR017452">
    <property type="entry name" value="GPCR_Rhodpsn_7TM"/>
</dbReference>
<dbReference type="AlphaFoldDB" id="A0A151ITZ3"/>
<comment type="similarity">
    <text evidence="2 9">Belongs to the G-protein coupled receptor 1 family.</text>
</comment>
<evidence type="ECO:0000256" key="6">
    <source>
        <dbReference type="ARBA" id="ARBA00023136"/>
    </source>
</evidence>
<dbReference type="GO" id="GO:0004983">
    <property type="term" value="F:neuropeptide Y receptor activity"/>
    <property type="evidence" value="ECO:0007669"/>
    <property type="project" value="InterPro"/>
</dbReference>
<dbReference type="SMART" id="SM01381">
    <property type="entry name" value="7TM_GPCR_Srsx"/>
    <property type="match status" value="1"/>
</dbReference>
<evidence type="ECO:0000256" key="3">
    <source>
        <dbReference type="ARBA" id="ARBA00022692"/>
    </source>
</evidence>
<keyword evidence="11" id="KW-0732">Signal</keyword>
<dbReference type="PANTHER" id="PTHR45695">
    <property type="entry name" value="LEUCOKININ RECEPTOR-RELATED"/>
    <property type="match status" value="1"/>
</dbReference>
<proteinExistence type="inferred from homology"/>
<evidence type="ECO:0000259" key="12">
    <source>
        <dbReference type="PROSITE" id="PS50262"/>
    </source>
</evidence>
<keyword evidence="5 9" id="KW-0297">G-protein coupled receptor</keyword>
<dbReference type="PROSITE" id="PS00237">
    <property type="entry name" value="G_PROTEIN_RECEP_F1_1"/>
    <property type="match status" value="1"/>
</dbReference>
<dbReference type="PANTHER" id="PTHR45695:SF15">
    <property type="entry name" value="OPSIN RH2"/>
    <property type="match status" value="1"/>
</dbReference>
<evidence type="ECO:0000256" key="5">
    <source>
        <dbReference type="ARBA" id="ARBA00023040"/>
    </source>
</evidence>
<dbReference type="Pfam" id="PF00001">
    <property type="entry name" value="7tm_1"/>
    <property type="match status" value="1"/>
</dbReference>
<evidence type="ECO:0000256" key="1">
    <source>
        <dbReference type="ARBA" id="ARBA00004141"/>
    </source>
</evidence>
<dbReference type="EMBL" id="KQ980970">
    <property type="protein sequence ID" value="KYN10929.1"/>
    <property type="molecule type" value="Genomic_DNA"/>
</dbReference>
<dbReference type="SUPFAM" id="SSF81321">
    <property type="entry name" value="Family A G protein-coupled receptor-like"/>
    <property type="match status" value="1"/>
</dbReference>
<feature type="transmembrane region" description="Helical" evidence="10">
    <location>
        <begin position="105"/>
        <end position="125"/>
    </location>
</feature>
<feature type="signal peptide" evidence="11">
    <location>
        <begin position="1"/>
        <end position="16"/>
    </location>
</feature>
<evidence type="ECO:0000256" key="2">
    <source>
        <dbReference type="ARBA" id="ARBA00010663"/>
    </source>
</evidence>
<keyword evidence="4 10" id="KW-1133">Transmembrane helix</keyword>
<dbReference type="InterPro" id="IPR000276">
    <property type="entry name" value="GPCR_Rhodpsn"/>
</dbReference>
<evidence type="ECO:0000256" key="10">
    <source>
        <dbReference type="SAM" id="Phobius"/>
    </source>
</evidence>
<keyword evidence="8 9" id="KW-0807">Transducer</keyword>
<accession>A0A151ITZ3</accession>
<gene>
    <name evidence="13" type="ORF">ALC57_16931</name>
</gene>
<feature type="transmembrane region" description="Helical" evidence="10">
    <location>
        <begin position="68"/>
        <end position="93"/>
    </location>
</feature>
<keyword evidence="3 9" id="KW-0812">Transmembrane</keyword>
<dbReference type="InterPro" id="IPR000611">
    <property type="entry name" value="NPY_rcpt"/>
</dbReference>
<dbReference type="STRING" id="471704.A0A151ITZ3"/>
<dbReference type="PRINTS" id="PR00237">
    <property type="entry name" value="GPCRRHODOPSN"/>
</dbReference>
<dbReference type="PRINTS" id="PR01012">
    <property type="entry name" value="NRPEPTIDEYR"/>
</dbReference>
<feature type="transmembrane region" description="Helical" evidence="10">
    <location>
        <begin position="301"/>
        <end position="322"/>
    </location>
</feature>
<feature type="transmembrane region" description="Helical" evidence="10">
    <location>
        <begin position="235"/>
        <end position="254"/>
    </location>
</feature>
<dbReference type="Proteomes" id="UP000078492">
    <property type="component" value="Unassembled WGS sequence"/>
</dbReference>
<dbReference type="GO" id="GO:0005886">
    <property type="term" value="C:plasma membrane"/>
    <property type="evidence" value="ECO:0007669"/>
    <property type="project" value="TreeGrafter"/>
</dbReference>
<evidence type="ECO:0000313" key="13">
    <source>
        <dbReference type="EMBL" id="KYN10929.1"/>
    </source>
</evidence>
<dbReference type="PROSITE" id="PS50262">
    <property type="entry name" value="G_PROTEIN_RECEP_F1_2"/>
    <property type="match status" value="1"/>
</dbReference>
<reference evidence="13 14" key="1">
    <citation type="submission" date="2015-09" db="EMBL/GenBank/DDBJ databases">
        <title>Trachymyrmex cornetzi WGS genome.</title>
        <authorList>
            <person name="Nygaard S."/>
            <person name="Hu H."/>
            <person name="Boomsma J."/>
            <person name="Zhang G."/>
        </authorList>
    </citation>
    <scope>NUCLEOTIDE SEQUENCE [LARGE SCALE GENOMIC DNA]</scope>
    <source>
        <strain evidence="13">Tcor2-1</strain>
        <tissue evidence="13">Whole body</tissue>
    </source>
</reference>
<feature type="transmembrane region" description="Helical" evidence="10">
    <location>
        <begin position="379"/>
        <end position="403"/>
    </location>
</feature>
<keyword evidence="7 9" id="KW-0675">Receptor</keyword>
<evidence type="ECO:0000256" key="7">
    <source>
        <dbReference type="ARBA" id="ARBA00023170"/>
    </source>
</evidence>
<protein>
    <submittedName>
        <fullName evidence="13">Orexin receptor type 2</fullName>
    </submittedName>
</protein>
<feature type="transmembrane region" description="Helical" evidence="10">
    <location>
        <begin position="184"/>
        <end position="204"/>
    </location>
</feature>
<feature type="transmembrane region" description="Helical" evidence="10">
    <location>
        <begin position="145"/>
        <end position="163"/>
    </location>
</feature>
<feature type="chain" id="PRO_5007582312" evidence="11">
    <location>
        <begin position="17"/>
        <end position="481"/>
    </location>
</feature>
<feature type="domain" description="G-protein coupled receptors family 1 profile" evidence="12">
    <location>
        <begin position="84"/>
        <end position="400"/>
    </location>
</feature>
<evidence type="ECO:0000256" key="8">
    <source>
        <dbReference type="ARBA" id="ARBA00023224"/>
    </source>
</evidence>
<sequence>MIIIWLVSATPRLCDALDEDAVDYYSFADNDGNFEYTNVTNCTNDYCIPDEDYIELMVQHIFPKFTDWVLIAMHSVVFIIGLIGNALVCMAVYRNHSMRTVTNYFIVNLAVADLLVLLICLPPSVLWDVTETWFLGLKLCKAVPYLQTVSVSISVLTLTFISIDRWYAICFPLRFKSTTARAKTAIIVIWLISLLFDIPELLVLHTVPSNSRVQTILFTQCVCAWSQESQTTFTIVKLIFLYTMPLLFMSVAYWQIVRVLWKSDIPGHNLSTRICRSTKIPLSGGGNPEGQLRSRRKAAKMLVAVVITFATCFFPVHLLSILRGKKFLVAKNFKDKKDGVPPSAVPACGSDKLPLTKSITPQIWKSRCTMALPSNQWTIAISLIAHWLCYFNSAVNPVIYNFMSGKFRKEFRRTFRCSHNGGTCVHKSGYVTGISDPLKQRSRNYTRSIHTMSNNNNVRQSTEVIPLSAIINIAQNNEKQE</sequence>
<evidence type="ECO:0000313" key="14">
    <source>
        <dbReference type="Proteomes" id="UP000078492"/>
    </source>
</evidence>
<evidence type="ECO:0000256" key="9">
    <source>
        <dbReference type="RuleBase" id="RU000688"/>
    </source>
</evidence>
<evidence type="ECO:0000256" key="4">
    <source>
        <dbReference type="ARBA" id="ARBA00022989"/>
    </source>
</evidence>